<dbReference type="EMBL" id="BDSP01000123">
    <property type="protein sequence ID" value="GAX17855.1"/>
    <property type="molecule type" value="Genomic_DNA"/>
</dbReference>
<gene>
    <name evidence="1" type="ORF">FisN_18Hh058</name>
</gene>
<dbReference type="InParanoid" id="A0A1Z5JUY7"/>
<reference evidence="1 2" key="1">
    <citation type="journal article" date="2015" name="Plant Cell">
        <title>Oil accumulation by the oleaginous diatom Fistulifera solaris as revealed by the genome and transcriptome.</title>
        <authorList>
            <person name="Tanaka T."/>
            <person name="Maeda Y."/>
            <person name="Veluchamy A."/>
            <person name="Tanaka M."/>
            <person name="Abida H."/>
            <person name="Marechal E."/>
            <person name="Bowler C."/>
            <person name="Muto M."/>
            <person name="Sunaga Y."/>
            <person name="Tanaka M."/>
            <person name="Yoshino T."/>
            <person name="Taniguchi T."/>
            <person name="Fukuda Y."/>
            <person name="Nemoto M."/>
            <person name="Matsumoto M."/>
            <person name="Wong P.S."/>
            <person name="Aburatani S."/>
            <person name="Fujibuchi W."/>
        </authorList>
    </citation>
    <scope>NUCLEOTIDE SEQUENCE [LARGE SCALE GENOMIC DNA]</scope>
    <source>
        <strain evidence="1 2">JPCC DA0580</strain>
    </source>
</reference>
<evidence type="ECO:0000313" key="1">
    <source>
        <dbReference type="EMBL" id="GAX17855.1"/>
    </source>
</evidence>
<evidence type="ECO:0000313" key="2">
    <source>
        <dbReference type="Proteomes" id="UP000198406"/>
    </source>
</evidence>
<organism evidence="1 2">
    <name type="scientific">Fistulifera solaris</name>
    <name type="common">Oleaginous diatom</name>
    <dbReference type="NCBI Taxonomy" id="1519565"/>
    <lineage>
        <taxon>Eukaryota</taxon>
        <taxon>Sar</taxon>
        <taxon>Stramenopiles</taxon>
        <taxon>Ochrophyta</taxon>
        <taxon>Bacillariophyta</taxon>
        <taxon>Bacillariophyceae</taxon>
        <taxon>Bacillariophycidae</taxon>
        <taxon>Naviculales</taxon>
        <taxon>Naviculaceae</taxon>
        <taxon>Fistulifera</taxon>
    </lineage>
</organism>
<comment type="caution">
    <text evidence="1">The sequence shown here is derived from an EMBL/GenBank/DDBJ whole genome shotgun (WGS) entry which is preliminary data.</text>
</comment>
<dbReference type="GO" id="GO:0046921">
    <property type="term" value="F:alpha-(1-&gt;6)-fucosyltransferase activity"/>
    <property type="evidence" value="ECO:0007669"/>
    <property type="project" value="TreeGrafter"/>
</dbReference>
<name>A0A1Z5JUY7_FISSO</name>
<keyword evidence="2" id="KW-1185">Reference proteome</keyword>
<protein>
    <submittedName>
        <fullName evidence="1">Uncharacterized protein</fullName>
    </submittedName>
</protein>
<dbReference type="AlphaFoldDB" id="A0A1Z5JUY7"/>
<dbReference type="PANTHER" id="PTHR13132">
    <property type="entry name" value="ALPHA- 1,6 -FUCOSYLTRANSFERASE"/>
    <property type="match status" value="1"/>
</dbReference>
<dbReference type="Proteomes" id="UP000198406">
    <property type="component" value="Unassembled WGS sequence"/>
</dbReference>
<accession>A0A1Z5JUY7</accession>
<dbReference type="Gene3D" id="3.40.50.11350">
    <property type="match status" value="1"/>
</dbReference>
<dbReference type="OrthoDB" id="46632at2759"/>
<dbReference type="GO" id="GO:0006487">
    <property type="term" value="P:protein N-linked glycosylation"/>
    <property type="evidence" value="ECO:0007669"/>
    <property type="project" value="TreeGrafter"/>
</dbReference>
<dbReference type="PANTHER" id="PTHR13132:SF29">
    <property type="entry name" value="ALPHA-(1,6)-FUCOSYLTRANSFERASE"/>
    <property type="match status" value="1"/>
</dbReference>
<sequence length="392" mass="44673">MIVPTLLHLWKTSTAIQDARTTWPINDGSNTNRTCLQHPPLRAHQSKLNDLKSTTTNYTILQQPTPLRCGNLRRSWTNVTSLSPLAQELLEWQADCSIPTATFHLDNSFGFGSHLYLFSQALCNAIEMKIRVRTVLVDDEPWLWWDQYHCGQTDSNKAIVQSPWDCYFPLAEPSCPISSVSNVNITNPRNPRLRCQRLRNNETAVQEFRAATIEYLFHAVSPLVLEEASRQIGLLFPNGQAPPDLITVHIRWGDKFWEMDLVPIAEYIQAVEQLVASSTDVHIYLATEDPRATEEFVTSAPLHWNIYIDRTLVELKDVRPNKGNRASWMTKNTEGRAGLMNVASWLIALEANRFVLTTASNWSRIVNDLRKNVIDPRCGNCTQVIDLRPGIW</sequence>
<proteinExistence type="predicted"/>